<feature type="signal peptide" evidence="1">
    <location>
        <begin position="1"/>
        <end position="21"/>
    </location>
</feature>
<dbReference type="EMBL" id="CP016796">
    <property type="protein sequence ID" value="API87264.1"/>
    <property type="molecule type" value="Genomic_DNA"/>
</dbReference>
<name>A0A1L4BTW3_9GAMM</name>
<dbReference type="Proteomes" id="UP000184222">
    <property type="component" value="Chromosome"/>
</dbReference>
<evidence type="ECO:0000313" key="2">
    <source>
        <dbReference type="EMBL" id="API87264.1"/>
    </source>
</evidence>
<dbReference type="PROSITE" id="PS51257">
    <property type="entry name" value="PROKAR_LIPOPROTEIN"/>
    <property type="match status" value="1"/>
</dbReference>
<gene>
    <name evidence="2" type="ORF">F7310_07775</name>
</gene>
<dbReference type="STRING" id="573570.F7310_07775"/>
<keyword evidence="3" id="KW-1185">Reference proteome</keyword>
<proteinExistence type="predicted"/>
<evidence type="ECO:0008006" key="4">
    <source>
        <dbReference type="Google" id="ProtNLM"/>
    </source>
</evidence>
<evidence type="ECO:0000256" key="1">
    <source>
        <dbReference type="SAM" id="SignalP"/>
    </source>
</evidence>
<feature type="chain" id="PRO_5012295444" description="Lipoprotein" evidence="1">
    <location>
        <begin position="22"/>
        <end position="114"/>
    </location>
</feature>
<dbReference type="KEGG" id="frx:F7310_07775"/>
<dbReference type="OrthoDB" id="5605653at2"/>
<reference evidence="2 3" key="1">
    <citation type="journal article" date="2016" name="Appl. Environ. Microbiol.">
        <title>Whole genome relationships among Francisella bacteria of diverse origin define new species and provide specific regions for detection.</title>
        <authorList>
            <person name="Challacombe J.F."/>
            <person name="Petersen J.M."/>
            <person name="Gallegos-Graves V."/>
            <person name="Hodge D."/>
            <person name="Pillai S."/>
            <person name="Kuske C.R."/>
        </authorList>
    </citation>
    <scope>NUCLEOTIDE SEQUENCE [LARGE SCALE GENOMIC DNA]</scope>
    <source>
        <strain evidence="3">TX07-7310</strain>
    </source>
</reference>
<evidence type="ECO:0000313" key="3">
    <source>
        <dbReference type="Proteomes" id="UP000184222"/>
    </source>
</evidence>
<dbReference type="AlphaFoldDB" id="A0A1L4BTW3"/>
<dbReference type="RefSeq" id="WP_072713014.1">
    <property type="nucleotide sequence ID" value="NZ_CP016796.1"/>
</dbReference>
<protein>
    <recommendedName>
        <fullName evidence="4">Lipoprotein</fullName>
    </recommendedName>
</protein>
<accession>A0A1L4BTW3</accession>
<sequence length="114" mass="13136">MKRFIKLFSLIILATVASACAIITYDDFVYLGHPAKLPEYQIYYDKTQNLYLFIDKHSCFDKSVEGAGTCIAMDQQEADIFVKKFLSKMLDTEDRLEEQDKRKVIAGLKNIIKT</sequence>
<keyword evidence="1" id="KW-0732">Signal</keyword>
<organism evidence="2 3">
    <name type="scientific">Francisella uliginis</name>
    <dbReference type="NCBI Taxonomy" id="573570"/>
    <lineage>
        <taxon>Bacteria</taxon>
        <taxon>Pseudomonadati</taxon>
        <taxon>Pseudomonadota</taxon>
        <taxon>Gammaproteobacteria</taxon>
        <taxon>Thiotrichales</taxon>
        <taxon>Francisellaceae</taxon>
        <taxon>Francisella</taxon>
    </lineage>
</organism>